<evidence type="ECO:0000256" key="11">
    <source>
        <dbReference type="ARBA" id="ARBA00031871"/>
    </source>
</evidence>
<comment type="pathway">
    <text evidence="1">Cofactor biosynthesis; FAD biosynthesis; FAD from FMN: step 1/1.</text>
</comment>
<comment type="caution">
    <text evidence="15">The sequence shown here is derived from an EMBL/GenBank/DDBJ whole genome shotgun (WGS) entry which is preliminary data.</text>
</comment>
<gene>
    <name evidence="15" type="ORF">CLO192961_LOCUS52499</name>
</gene>
<dbReference type="PANTHER" id="PTHR23293">
    <property type="entry name" value="FAD SYNTHETASE-RELATED FMN ADENYLYLTRANSFERASE"/>
    <property type="match status" value="1"/>
</dbReference>
<evidence type="ECO:0000256" key="6">
    <source>
        <dbReference type="ARBA" id="ARBA00022695"/>
    </source>
</evidence>
<keyword evidence="8" id="KW-0274">FAD</keyword>
<evidence type="ECO:0000256" key="1">
    <source>
        <dbReference type="ARBA" id="ARBA00004726"/>
    </source>
</evidence>
<dbReference type="EMBL" id="CABFNS010000395">
    <property type="protein sequence ID" value="VUC21416.1"/>
    <property type="molecule type" value="Genomic_DNA"/>
</dbReference>
<accession>A0ABY6TUS2</accession>
<evidence type="ECO:0000256" key="13">
    <source>
        <dbReference type="SAM" id="MobiDB-lite"/>
    </source>
</evidence>
<dbReference type="CDD" id="cd23948">
    <property type="entry name" value="FAD_synthase"/>
    <property type="match status" value="1"/>
</dbReference>
<feature type="domain" description="Phosphoadenosine phosphosulphate reductase" evidence="14">
    <location>
        <begin position="97"/>
        <end position="258"/>
    </location>
</feature>
<keyword evidence="3" id="KW-0285">Flavoprotein</keyword>
<feature type="compositionally biased region" description="Polar residues" evidence="13">
    <location>
        <begin position="1"/>
        <end position="10"/>
    </location>
</feature>
<keyword evidence="6" id="KW-0548">Nucleotidyltransferase</keyword>
<dbReference type="InterPro" id="IPR014729">
    <property type="entry name" value="Rossmann-like_a/b/a_fold"/>
</dbReference>
<dbReference type="Pfam" id="PF01507">
    <property type="entry name" value="PAPS_reduct"/>
    <property type="match status" value="1"/>
</dbReference>
<evidence type="ECO:0000313" key="16">
    <source>
        <dbReference type="Proteomes" id="UP000766486"/>
    </source>
</evidence>
<proteinExistence type="predicted"/>
<evidence type="ECO:0000256" key="8">
    <source>
        <dbReference type="ARBA" id="ARBA00022827"/>
    </source>
</evidence>
<evidence type="ECO:0000256" key="10">
    <source>
        <dbReference type="ARBA" id="ARBA00031145"/>
    </source>
</evidence>
<keyword evidence="4" id="KW-0288">FMN</keyword>
<keyword evidence="5" id="KW-0808">Transferase</keyword>
<keyword evidence="16" id="KW-1185">Reference proteome</keyword>
<evidence type="ECO:0000256" key="5">
    <source>
        <dbReference type="ARBA" id="ARBA00022679"/>
    </source>
</evidence>
<keyword evidence="9" id="KW-0067">ATP-binding</keyword>
<evidence type="ECO:0000256" key="7">
    <source>
        <dbReference type="ARBA" id="ARBA00022741"/>
    </source>
</evidence>
<feature type="region of interest" description="Disordered" evidence="13">
    <location>
        <begin position="1"/>
        <end position="42"/>
    </location>
</feature>
<dbReference type="PANTHER" id="PTHR23293:SF9">
    <property type="entry name" value="FAD SYNTHASE"/>
    <property type="match status" value="1"/>
</dbReference>
<dbReference type="Proteomes" id="UP000766486">
    <property type="component" value="Unassembled WGS sequence"/>
</dbReference>
<name>A0ABY6TUS2_BIOOC</name>
<dbReference type="EC" id="2.7.7.2" evidence="2"/>
<dbReference type="Gene3D" id="3.40.50.620">
    <property type="entry name" value="HUPs"/>
    <property type="match status" value="1"/>
</dbReference>
<evidence type="ECO:0000256" key="2">
    <source>
        <dbReference type="ARBA" id="ARBA00012393"/>
    </source>
</evidence>
<evidence type="ECO:0000256" key="12">
    <source>
        <dbReference type="ARBA" id="ARBA00049494"/>
    </source>
</evidence>
<dbReference type="SUPFAM" id="SSF52402">
    <property type="entry name" value="Adenine nucleotide alpha hydrolases-like"/>
    <property type="match status" value="1"/>
</dbReference>
<evidence type="ECO:0000256" key="9">
    <source>
        <dbReference type="ARBA" id="ARBA00022840"/>
    </source>
</evidence>
<evidence type="ECO:0000259" key="14">
    <source>
        <dbReference type="Pfam" id="PF01507"/>
    </source>
</evidence>
<organism evidence="15 16">
    <name type="scientific">Bionectria ochroleuca</name>
    <name type="common">Gliocladium roseum</name>
    <dbReference type="NCBI Taxonomy" id="29856"/>
    <lineage>
        <taxon>Eukaryota</taxon>
        <taxon>Fungi</taxon>
        <taxon>Dikarya</taxon>
        <taxon>Ascomycota</taxon>
        <taxon>Pezizomycotina</taxon>
        <taxon>Sordariomycetes</taxon>
        <taxon>Hypocreomycetidae</taxon>
        <taxon>Hypocreales</taxon>
        <taxon>Bionectriaceae</taxon>
        <taxon>Clonostachys</taxon>
    </lineage>
</organism>
<protein>
    <recommendedName>
        <fullName evidence="2">FAD synthase</fullName>
        <ecNumber evidence="2">2.7.7.2</ecNumber>
    </recommendedName>
    <alternativeName>
        <fullName evidence="10">FAD pyrophosphorylase</fullName>
    </alternativeName>
    <alternativeName>
        <fullName evidence="11">FMN adenylyltransferase</fullName>
    </alternativeName>
</protein>
<evidence type="ECO:0000256" key="4">
    <source>
        <dbReference type="ARBA" id="ARBA00022643"/>
    </source>
</evidence>
<comment type="catalytic activity">
    <reaction evidence="12">
        <text>FMN + ATP + H(+) = FAD + diphosphate</text>
        <dbReference type="Rhea" id="RHEA:17237"/>
        <dbReference type="ChEBI" id="CHEBI:15378"/>
        <dbReference type="ChEBI" id="CHEBI:30616"/>
        <dbReference type="ChEBI" id="CHEBI:33019"/>
        <dbReference type="ChEBI" id="CHEBI:57692"/>
        <dbReference type="ChEBI" id="CHEBI:58210"/>
        <dbReference type="EC" id="2.7.7.2"/>
    </reaction>
</comment>
<dbReference type="InterPro" id="IPR002500">
    <property type="entry name" value="PAPS_reduct_dom"/>
</dbReference>
<reference evidence="15 16" key="1">
    <citation type="submission" date="2019-06" db="EMBL/GenBank/DDBJ databases">
        <authorList>
            <person name="Broberg M."/>
        </authorList>
    </citation>
    <scope>NUCLEOTIDE SEQUENCE [LARGE SCALE GENOMIC DNA]</scope>
</reference>
<evidence type="ECO:0000313" key="15">
    <source>
        <dbReference type="EMBL" id="VUC21416.1"/>
    </source>
</evidence>
<keyword evidence="7" id="KW-0547">Nucleotide-binding</keyword>
<sequence length="288" mass="32595">MVQEHASGSSDAAPALSEPKPATNGTTPSKSHDASPAHPLSEVSRQLNDKINAFLADEMKDPMLQRVQAQVRVAIEVVEEAYRRFRHRERLTRPEQISLSYNGGKDCLVLTIIVLACLSRRSAEDKTTYPATFPAVYVVSQHPFQEVDDFVASSSAEYHLQVSSYHAPMREALAMYQAENPKIEAIFVGTRRTDPFAEKLQHFDPTDAGWPSFMRVHPVIDWHLGMFGWRFIRYLNIPYCELYDQGYTSLGGKLNTHPNPMLKKEGEAGFRPAYELVDDNVERLGRDR</sequence>
<evidence type="ECO:0000256" key="3">
    <source>
        <dbReference type="ARBA" id="ARBA00022630"/>
    </source>
</evidence>